<dbReference type="CDD" id="cd03424">
    <property type="entry name" value="NUDIX_ADPRase_Nudt5_UGPPase_Nudt14"/>
    <property type="match status" value="1"/>
</dbReference>
<dbReference type="Gene3D" id="3.90.79.10">
    <property type="entry name" value="Nucleoside Triphosphate Pyrophosphohydrolase"/>
    <property type="match status" value="1"/>
</dbReference>
<dbReference type="OrthoDB" id="10249920at2759"/>
<keyword evidence="4" id="KW-1185">Reference proteome</keyword>
<dbReference type="GO" id="GO:0080041">
    <property type="term" value="F:ADP-ribose pyrophosphohydrolase activity"/>
    <property type="evidence" value="ECO:0007669"/>
    <property type="project" value="TreeGrafter"/>
</dbReference>
<proteinExistence type="predicted"/>
<keyword evidence="2 3" id="KW-0378">Hydrolase</keyword>
<dbReference type="Proteomes" id="UP000267821">
    <property type="component" value="Unassembled WGS sequence"/>
</dbReference>
<evidence type="ECO:0000313" key="4">
    <source>
        <dbReference type="Proteomes" id="UP000267821"/>
    </source>
</evidence>
<dbReference type="EMBL" id="ML121638">
    <property type="protein sequence ID" value="RPB18357.1"/>
    <property type="molecule type" value="Genomic_DNA"/>
</dbReference>
<dbReference type="InParanoid" id="A0A3N4L634"/>
<evidence type="ECO:0000256" key="1">
    <source>
        <dbReference type="ARBA" id="ARBA00001946"/>
    </source>
</evidence>
<evidence type="ECO:0000313" key="3">
    <source>
        <dbReference type="EMBL" id="RPB18357.1"/>
    </source>
</evidence>
<organism evidence="3 4">
    <name type="scientific">Terfezia boudieri ATCC MYA-4762</name>
    <dbReference type="NCBI Taxonomy" id="1051890"/>
    <lineage>
        <taxon>Eukaryota</taxon>
        <taxon>Fungi</taxon>
        <taxon>Dikarya</taxon>
        <taxon>Ascomycota</taxon>
        <taxon>Pezizomycotina</taxon>
        <taxon>Pezizomycetes</taxon>
        <taxon>Pezizales</taxon>
        <taxon>Pezizaceae</taxon>
        <taxon>Terfezia</taxon>
    </lineage>
</organism>
<dbReference type="GO" id="GO:0019693">
    <property type="term" value="P:ribose phosphate metabolic process"/>
    <property type="evidence" value="ECO:0007669"/>
    <property type="project" value="TreeGrafter"/>
</dbReference>
<evidence type="ECO:0000256" key="2">
    <source>
        <dbReference type="ARBA" id="ARBA00022801"/>
    </source>
</evidence>
<dbReference type="PANTHER" id="PTHR11839:SF18">
    <property type="entry name" value="NUDIX HYDROLASE DOMAIN-CONTAINING PROTEIN"/>
    <property type="match status" value="1"/>
</dbReference>
<dbReference type="STRING" id="1051890.A0A3N4L634"/>
<sequence length="319" mass="34815">MPSTNPPPFPVTTLHTEPQHIPITIPSHFFPPSPQNDLHPPLYHRSHPLLTHTPFLSWLNTLTHSLALQKTSKNHPFYADPYELKSIKVNHINYFGRGENARIGFVSMDAEIKNSSGESLPGVVFLRGGAVAVLVIVEEDEGREEGGGAGEGDREQWTIVTSQPRIPVGTLRFLEIPAGMIDSAGKVTGKAAEEIKEELGITIDAEKLIDLCALTEQMGRGMEGQGNAETGMAEEKVEVGMYPSAGGSDEFIKLYAYVHRVGKGEVKELEGKVGGIREDGERIVLRLVGLKDLWKVAARDAKALGAWTLWRGLKEAGVI</sequence>
<dbReference type="GO" id="GO:0080042">
    <property type="term" value="F:ADP-glucose pyrophosphohydrolase activity"/>
    <property type="evidence" value="ECO:0007669"/>
    <property type="project" value="TreeGrafter"/>
</dbReference>
<protein>
    <submittedName>
        <fullName evidence="3">Nudix hydrolase</fullName>
    </submittedName>
</protein>
<name>A0A3N4L634_9PEZI</name>
<accession>A0A3N4L634</accession>
<reference evidence="3 4" key="1">
    <citation type="journal article" date="2018" name="Nat. Ecol. Evol.">
        <title>Pezizomycetes genomes reveal the molecular basis of ectomycorrhizal truffle lifestyle.</title>
        <authorList>
            <person name="Murat C."/>
            <person name="Payen T."/>
            <person name="Noel B."/>
            <person name="Kuo A."/>
            <person name="Morin E."/>
            <person name="Chen J."/>
            <person name="Kohler A."/>
            <person name="Krizsan K."/>
            <person name="Balestrini R."/>
            <person name="Da Silva C."/>
            <person name="Montanini B."/>
            <person name="Hainaut M."/>
            <person name="Levati E."/>
            <person name="Barry K.W."/>
            <person name="Belfiori B."/>
            <person name="Cichocki N."/>
            <person name="Clum A."/>
            <person name="Dockter R.B."/>
            <person name="Fauchery L."/>
            <person name="Guy J."/>
            <person name="Iotti M."/>
            <person name="Le Tacon F."/>
            <person name="Lindquist E.A."/>
            <person name="Lipzen A."/>
            <person name="Malagnac F."/>
            <person name="Mello A."/>
            <person name="Molinier V."/>
            <person name="Miyauchi S."/>
            <person name="Poulain J."/>
            <person name="Riccioni C."/>
            <person name="Rubini A."/>
            <person name="Sitrit Y."/>
            <person name="Splivallo R."/>
            <person name="Traeger S."/>
            <person name="Wang M."/>
            <person name="Zifcakova L."/>
            <person name="Wipf D."/>
            <person name="Zambonelli A."/>
            <person name="Paolocci F."/>
            <person name="Nowrousian M."/>
            <person name="Ottonello S."/>
            <person name="Baldrian P."/>
            <person name="Spatafora J.W."/>
            <person name="Henrissat B."/>
            <person name="Nagy L.G."/>
            <person name="Aury J.M."/>
            <person name="Wincker P."/>
            <person name="Grigoriev I.V."/>
            <person name="Bonfante P."/>
            <person name="Martin F.M."/>
        </authorList>
    </citation>
    <scope>NUCLEOTIDE SEQUENCE [LARGE SCALE GENOMIC DNA]</scope>
    <source>
        <strain evidence="3 4">ATCC MYA-4762</strain>
    </source>
</reference>
<dbReference type="PANTHER" id="PTHR11839">
    <property type="entry name" value="UDP/ADP-SUGAR PYROPHOSPHATASE"/>
    <property type="match status" value="1"/>
</dbReference>
<dbReference type="InterPro" id="IPR015797">
    <property type="entry name" value="NUDIX_hydrolase-like_dom_sf"/>
</dbReference>
<dbReference type="SUPFAM" id="SSF55811">
    <property type="entry name" value="Nudix"/>
    <property type="match status" value="1"/>
</dbReference>
<gene>
    <name evidence="3" type="ORF">L211DRAFT_797276</name>
</gene>
<dbReference type="AlphaFoldDB" id="A0A3N4L634"/>
<dbReference type="GO" id="GO:0006753">
    <property type="term" value="P:nucleoside phosphate metabolic process"/>
    <property type="evidence" value="ECO:0007669"/>
    <property type="project" value="TreeGrafter"/>
</dbReference>
<comment type="cofactor">
    <cofactor evidence="1">
        <name>Mg(2+)</name>
        <dbReference type="ChEBI" id="CHEBI:18420"/>
    </cofactor>
</comment>